<dbReference type="NCBIfam" id="TIGR01840">
    <property type="entry name" value="esterase_phb"/>
    <property type="match status" value="1"/>
</dbReference>
<protein>
    <submittedName>
        <fullName evidence="4">Poly(Hydroxyalkanoate) depolymerase family esterase</fullName>
    </submittedName>
</protein>
<comment type="caution">
    <text evidence="4">The sequence shown here is derived from an EMBL/GenBank/DDBJ whole genome shotgun (WGS) entry which is preliminary data.</text>
</comment>
<reference evidence="4 5" key="1">
    <citation type="submission" date="2020-07" db="EMBL/GenBank/DDBJ databases">
        <title>Genomic Encyclopedia of Type Strains, Phase IV (KMG-V): Genome sequencing to study the core and pangenomes of soil and plant-associated prokaryotes.</title>
        <authorList>
            <person name="Whitman W."/>
        </authorList>
    </citation>
    <scope>NUCLEOTIDE SEQUENCE [LARGE SCALE GENOMIC DNA]</scope>
    <source>
        <strain evidence="4 5">SAS40</strain>
    </source>
</reference>
<dbReference type="SUPFAM" id="SSF53474">
    <property type="entry name" value="alpha/beta-Hydrolases"/>
    <property type="match status" value="2"/>
</dbReference>
<evidence type="ECO:0000313" key="5">
    <source>
        <dbReference type="Proteomes" id="UP000542125"/>
    </source>
</evidence>
<dbReference type="InterPro" id="IPR050955">
    <property type="entry name" value="Plant_Biomass_Hydrol_Est"/>
</dbReference>
<dbReference type="InterPro" id="IPR010126">
    <property type="entry name" value="Esterase_phb"/>
</dbReference>
<dbReference type="Gene3D" id="3.40.50.1820">
    <property type="entry name" value="alpha/beta hydrolase"/>
    <property type="match status" value="1"/>
</dbReference>
<dbReference type="RefSeq" id="WP_179587336.1">
    <property type="nucleotide sequence ID" value="NZ_JACBYR010000001.1"/>
</dbReference>
<keyword evidence="2" id="KW-0378">Hydrolase</keyword>
<dbReference type="AlphaFoldDB" id="A0A7Y9IV12"/>
<dbReference type="Pfam" id="PF10503">
    <property type="entry name" value="Esterase_PHB"/>
    <property type="match status" value="1"/>
</dbReference>
<evidence type="ECO:0000313" key="4">
    <source>
        <dbReference type="EMBL" id="NYE83576.1"/>
    </source>
</evidence>
<accession>A0A7Y9IV12</accession>
<keyword evidence="5" id="KW-1185">Reference proteome</keyword>
<keyword evidence="1" id="KW-0732">Signal</keyword>
<evidence type="ECO:0000256" key="1">
    <source>
        <dbReference type="ARBA" id="ARBA00022729"/>
    </source>
</evidence>
<organism evidence="4 5">
    <name type="scientific">Pigmentiphaga litoralis</name>
    <dbReference type="NCBI Taxonomy" id="516702"/>
    <lineage>
        <taxon>Bacteria</taxon>
        <taxon>Pseudomonadati</taxon>
        <taxon>Pseudomonadota</taxon>
        <taxon>Betaproteobacteria</taxon>
        <taxon>Burkholderiales</taxon>
        <taxon>Alcaligenaceae</taxon>
        <taxon>Pigmentiphaga</taxon>
    </lineage>
</organism>
<gene>
    <name evidence="4" type="ORF">FHW18_002847</name>
</gene>
<dbReference type="PANTHER" id="PTHR43037">
    <property type="entry name" value="UNNAMED PRODUCT-RELATED"/>
    <property type="match status" value="1"/>
</dbReference>
<dbReference type="GO" id="GO:0016787">
    <property type="term" value="F:hydrolase activity"/>
    <property type="evidence" value="ECO:0007669"/>
    <property type="project" value="UniProtKB-KW"/>
</dbReference>
<feature type="region of interest" description="Disordered" evidence="3">
    <location>
        <begin position="349"/>
        <end position="375"/>
    </location>
</feature>
<evidence type="ECO:0000256" key="3">
    <source>
        <dbReference type="SAM" id="MobiDB-lite"/>
    </source>
</evidence>
<sequence>MNMNDDFLKSMQDAARLLQTAGPQEATAAIQRALGALPGQTGAGFDPAAFAQGSAASAGATALGAAVAAKVAEATRAATAGFAAQAAGGSPLAGAGTSPFAGAGASPFAGAAASPFAGAAASPFAGAAGRPASANAATVEDTGHTVRRTFTGPAGSRDYLLYIPSGYADTPLPLVVMLHGCTQDGVDFAAGTGMNRLAEPGVCLVAYPIQRQSDNMSKCWNWFRPGDQVRGGGEAALLAGLTEDILANYKVDRRRVYVAGLSAGGAMAAILGHAYPDLYAAVGVHSGLDVGAARDIPSAMAAMKSGQAPSRNTVTAKSKGPALPTIVFQGDADTTVHPQHAEHIVRRISGPASAKAAADRGEAAGGRSYSKKVIPGEDGRADVEHWTIHGAGHAWAGGDRAGSYTDPMGPDASREMLRFFLAHPKAA</sequence>
<name>A0A7Y9IV12_9BURK</name>
<dbReference type="PANTHER" id="PTHR43037:SF1">
    <property type="entry name" value="BLL1128 PROTEIN"/>
    <property type="match status" value="1"/>
</dbReference>
<dbReference type="EMBL" id="JACBYR010000001">
    <property type="protein sequence ID" value="NYE83576.1"/>
    <property type="molecule type" value="Genomic_DNA"/>
</dbReference>
<evidence type="ECO:0000256" key="2">
    <source>
        <dbReference type="ARBA" id="ARBA00022801"/>
    </source>
</evidence>
<proteinExistence type="predicted"/>
<dbReference type="InterPro" id="IPR029058">
    <property type="entry name" value="AB_hydrolase_fold"/>
</dbReference>
<dbReference type="Proteomes" id="UP000542125">
    <property type="component" value="Unassembled WGS sequence"/>
</dbReference>
<dbReference type="GO" id="GO:0005576">
    <property type="term" value="C:extracellular region"/>
    <property type="evidence" value="ECO:0007669"/>
    <property type="project" value="InterPro"/>
</dbReference>